<feature type="coiled-coil region" evidence="1">
    <location>
        <begin position="113"/>
        <end position="147"/>
    </location>
</feature>
<protein>
    <submittedName>
        <fullName evidence="3">Dinitrogenase iron-molybdenum cofactor biosynthesis protein</fullName>
    </submittedName>
</protein>
<evidence type="ECO:0000313" key="3">
    <source>
        <dbReference type="EMBL" id="HHF52932.1"/>
    </source>
</evidence>
<dbReference type="Gene3D" id="3.30.420.130">
    <property type="entry name" value="Dinitrogenase iron-molybdenum cofactor biosynthesis domain"/>
    <property type="match status" value="1"/>
</dbReference>
<proteinExistence type="predicted"/>
<gene>
    <name evidence="3" type="ORF">ENL43_01030</name>
</gene>
<sequence>MKIAITAQGKDLKAPVDFRFGRCPYFVIVDTDSMEFEAYENPAMMAPGGAGIQAAQFVASLGVTHVLTGEVGPNAYPALMAAGIQVITGIQGTVEEVVKAFKEGRLAPGMPLDNISRENLNTLRERLEKMKQELENLIERIKHLEEKK</sequence>
<dbReference type="PANTHER" id="PTHR42983">
    <property type="entry name" value="DINITROGENASE IRON-MOLYBDENUM COFACTOR PROTEIN-RELATED"/>
    <property type="match status" value="1"/>
</dbReference>
<organism evidence="3">
    <name type="scientific">candidate division WOR-3 bacterium</name>
    <dbReference type="NCBI Taxonomy" id="2052148"/>
    <lineage>
        <taxon>Bacteria</taxon>
        <taxon>Bacteria division WOR-3</taxon>
    </lineage>
</organism>
<dbReference type="CDD" id="cd00851">
    <property type="entry name" value="MTH1175"/>
    <property type="match status" value="1"/>
</dbReference>
<dbReference type="PANTHER" id="PTHR42983:SF1">
    <property type="entry name" value="IRON-MOLYBDENUM PROTEIN"/>
    <property type="match status" value="1"/>
</dbReference>
<dbReference type="InterPro" id="IPR036105">
    <property type="entry name" value="DiNase_FeMo-co_biosyn_sf"/>
</dbReference>
<name>A0A7V5HMJ0_UNCW3</name>
<comment type="caution">
    <text evidence="3">The sequence shown here is derived from an EMBL/GenBank/DDBJ whole genome shotgun (WGS) entry which is preliminary data.</text>
</comment>
<dbReference type="Pfam" id="PF02579">
    <property type="entry name" value="Nitro_FeMo-Co"/>
    <property type="match status" value="1"/>
</dbReference>
<dbReference type="AlphaFoldDB" id="A0A7V5HMJ0"/>
<evidence type="ECO:0000259" key="2">
    <source>
        <dbReference type="Pfam" id="PF02579"/>
    </source>
</evidence>
<reference evidence="3" key="1">
    <citation type="journal article" date="2020" name="mSystems">
        <title>Genome- and Community-Level Interaction Insights into Carbon Utilization and Element Cycling Functions of Hydrothermarchaeota in Hydrothermal Sediment.</title>
        <authorList>
            <person name="Zhou Z."/>
            <person name="Liu Y."/>
            <person name="Xu W."/>
            <person name="Pan J."/>
            <person name="Luo Z.H."/>
            <person name="Li M."/>
        </authorList>
    </citation>
    <scope>NUCLEOTIDE SEQUENCE [LARGE SCALE GENOMIC DNA]</scope>
    <source>
        <strain evidence="3">HyVt-96</strain>
    </source>
</reference>
<accession>A0A7V5HMJ0</accession>
<dbReference type="EMBL" id="DRTX01000063">
    <property type="protein sequence ID" value="HHF52932.1"/>
    <property type="molecule type" value="Genomic_DNA"/>
</dbReference>
<dbReference type="Proteomes" id="UP000886050">
    <property type="component" value="Unassembled WGS sequence"/>
</dbReference>
<evidence type="ECO:0000256" key="1">
    <source>
        <dbReference type="SAM" id="Coils"/>
    </source>
</evidence>
<dbReference type="InterPro" id="IPR003731">
    <property type="entry name" value="Di-Nase_FeMo-co_biosynth"/>
</dbReference>
<feature type="domain" description="Dinitrogenase iron-molybdenum cofactor biosynthesis" evidence="2">
    <location>
        <begin position="14"/>
        <end position="102"/>
    </location>
</feature>
<dbReference type="InterPro" id="IPR033913">
    <property type="entry name" value="MTH1175_dom"/>
</dbReference>
<keyword evidence="1" id="KW-0175">Coiled coil</keyword>
<dbReference type="SUPFAM" id="SSF53146">
    <property type="entry name" value="Nitrogenase accessory factor-like"/>
    <property type="match status" value="1"/>
</dbReference>